<feature type="chain" id="PRO_5008000617" evidence="1">
    <location>
        <begin position="23"/>
        <end position="586"/>
    </location>
</feature>
<accession>A0A172TC49</accession>
<dbReference type="SUPFAM" id="SSF53850">
    <property type="entry name" value="Periplasmic binding protein-like II"/>
    <property type="match status" value="1"/>
</dbReference>
<keyword evidence="4" id="KW-1185">Reference proteome</keyword>
<dbReference type="AlphaFoldDB" id="A0A172TC49"/>
<dbReference type="Gene3D" id="3.40.190.10">
    <property type="entry name" value="Periplasmic binding protein-like II"/>
    <property type="match status" value="1"/>
</dbReference>
<dbReference type="GO" id="GO:0015833">
    <property type="term" value="P:peptide transport"/>
    <property type="evidence" value="ECO:0007669"/>
    <property type="project" value="TreeGrafter"/>
</dbReference>
<sequence length="586" mass="65302">MKKTLALTAFLLGAALAGPANNSLVIGTSQEPPNIYDPWNTNNLAITSEINGYMGSALIGLDDNGDPYADIATRVPSLANGDYKVVKNAAGDVVRNSVTYTIRKEAKWSDGTPIKISDFQFWLRLVNDDRVPVPDRTPWDRAKITTADADTFTITYEPPYLFADQTSPGFAPQHVMGAAWNAFDAKTKNEKDAKVTNEEWKKFISSYTTSRNLPKVVAGPFRPTAWRSGNSLTLTRNTNYWNKPKGGEDKYIQTVVYRFIPNTNTLKVNILSGQLDALSAVGPTFDQGVDLQRNERGKFKTYFVPGAIWEHIDINTRGQKAKDLDMDDPRMRQALLLSIDRDALVKALFQSKQAVSNSFVNPISKLYKKDLRDYNLNVAQARTLFTQLGWTAGSDGILQKGGKKLSLNFGTTAGNSTRERVQQILQAQWKAVGVQVNIQNYPSSVFFGPDFLSKGADGKWDLAMYAWTGNPIFEEGNLFKGSGVPTAANGYSGQNNSGWVNAEYDRLHKQAETEFNLAERIKLFDRMQTIWNAEVPALPLYYRVNVYTKVPGLVNYTFSAYTLYPSWNAANIGWASRGAVEEFKQK</sequence>
<dbReference type="KEGG" id="dpu:SU48_13405"/>
<keyword evidence="1" id="KW-0732">Signal</keyword>
<feature type="signal peptide" evidence="1">
    <location>
        <begin position="1"/>
        <end position="22"/>
    </location>
</feature>
<dbReference type="Gene3D" id="3.90.76.10">
    <property type="entry name" value="Dipeptide-binding Protein, Domain 1"/>
    <property type="match status" value="1"/>
</dbReference>
<reference evidence="3 4" key="1">
    <citation type="submission" date="2015-01" db="EMBL/GenBank/DDBJ databases">
        <title>Deinococcus puniceus/DY1/ whole genome sequencing.</title>
        <authorList>
            <person name="Kim M.K."/>
            <person name="Srinivasan S."/>
            <person name="Lee J.-J."/>
        </authorList>
    </citation>
    <scope>NUCLEOTIDE SEQUENCE [LARGE SCALE GENOMIC DNA]</scope>
    <source>
        <strain evidence="3 4">DY1</strain>
    </source>
</reference>
<dbReference type="InterPro" id="IPR000914">
    <property type="entry name" value="SBP_5_dom"/>
</dbReference>
<dbReference type="GO" id="GO:0043190">
    <property type="term" value="C:ATP-binding cassette (ABC) transporter complex"/>
    <property type="evidence" value="ECO:0007669"/>
    <property type="project" value="InterPro"/>
</dbReference>
<evidence type="ECO:0000313" key="3">
    <source>
        <dbReference type="EMBL" id="ANE44590.1"/>
    </source>
</evidence>
<organism evidence="3 4">
    <name type="scientific">Deinococcus puniceus</name>
    <dbReference type="NCBI Taxonomy" id="1182568"/>
    <lineage>
        <taxon>Bacteria</taxon>
        <taxon>Thermotogati</taxon>
        <taxon>Deinococcota</taxon>
        <taxon>Deinococci</taxon>
        <taxon>Deinococcales</taxon>
        <taxon>Deinococcaceae</taxon>
        <taxon>Deinococcus</taxon>
    </lineage>
</organism>
<feature type="domain" description="Solute-binding protein family 5" evidence="2">
    <location>
        <begin position="97"/>
        <end position="472"/>
    </location>
</feature>
<evidence type="ECO:0000259" key="2">
    <source>
        <dbReference type="Pfam" id="PF00496"/>
    </source>
</evidence>
<evidence type="ECO:0000313" key="4">
    <source>
        <dbReference type="Proteomes" id="UP000077363"/>
    </source>
</evidence>
<dbReference type="Gene3D" id="3.10.105.10">
    <property type="entry name" value="Dipeptide-binding Protein, Domain 3"/>
    <property type="match status" value="1"/>
</dbReference>
<name>A0A172TC49_9DEIO</name>
<proteinExistence type="predicted"/>
<dbReference type="InterPro" id="IPR039424">
    <property type="entry name" value="SBP_5"/>
</dbReference>
<dbReference type="STRING" id="1182568.SU48_13405"/>
<evidence type="ECO:0000256" key="1">
    <source>
        <dbReference type="SAM" id="SignalP"/>
    </source>
</evidence>
<dbReference type="PIRSF" id="PIRSF002741">
    <property type="entry name" value="MppA"/>
    <property type="match status" value="1"/>
</dbReference>
<protein>
    <submittedName>
        <fullName evidence="3">ABC transporter substrate-binding protein</fullName>
    </submittedName>
</protein>
<dbReference type="RefSeq" id="WP_064015678.1">
    <property type="nucleotide sequence ID" value="NZ_CP011387.1"/>
</dbReference>
<dbReference type="Proteomes" id="UP000077363">
    <property type="component" value="Chromosome"/>
</dbReference>
<dbReference type="GO" id="GO:1904680">
    <property type="term" value="F:peptide transmembrane transporter activity"/>
    <property type="evidence" value="ECO:0007669"/>
    <property type="project" value="TreeGrafter"/>
</dbReference>
<dbReference type="PANTHER" id="PTHR30290">
    <property type="entry name" value="PERIPLASMIC BINDING COMPONENT OF ABC TRANSPORTER"/>
    <property type="match status" value="1"/>
</dbReference>
<dbReference type="Pfam" id="PF00496">
    <property type="entry name" value="SBP_bac_5"/>
    <property type="match status" value="1"/>
</dbReference>
<dbReference type="PATRIC" id="fig|1182568.3.peg.2765"/>
<dbReference type="CDD" id="cd08513">
    <property type="entry name" value="PBP2_thermophilic_Hb8_like"/>
    <property type="match status" value="1"/>
</dbReference>
<dbReference type="InterPro" id="IPR030678">
    <property type="entry name" value="Peptide/Ni-bd"/>
</dbReference>
<dbReference type="OrthoDB" id="9772924at2"/>
<dbReference type="GO" id="GO:0042597">
    <property type="term" value="C:periplasmic space"/>
    <property type="evidence" value="ECO:0007669"/>
    <property type="project" value="UniProtKB-ARBA"/>
</dbReference>
<dbReference type="EMBL" id="CP011387">
    <property type="protein sequence ID" value="ANE44590.1"/>
    <property type="molecule type" value="Genomic_DNA"/>
</dbReference>
<gene>
    <name evidence="3" type="ORF">SU48_13405</name>
</gene>